<evidence type="ECO:0000259" key="1">
    <source>
        <dbReference type="PROSITE" id="PS50878"/>
    </source>
</evidence>
<feature type="domain" description="Reverse transcriptase" evidence="1">
    <location>
        <begin position="332"/>
        <end position="656"/>
    </location>
</feature>
<name>A0ABM1FIY2_SOLPN</name>
<gene>
    <name evidence="3" type="primary">LOC107003747</name>
</gene>
<dbReference type="GeneID" id="107003747"/>
<dbReference type="PROSITE" id="PS50878">
    <property type="entry name" value="RT_POL"/>
    <property type="match status" value="1"/>
</dbReference>
<accession>A0ABM1FIY2</accession>
<dbReference type="Proteomes" id="UP000694930">
    <property type="component" value="Chromosome 11"/>
</dbReference>
<dbReference type="SUPFAM" id="SSF56672">
    <property type="entry name" value="DNA/RNA polymerases"/>
    <property type="match status" value="1"/>
</dbReference>
<dbReference type="Pfam" id="PF00078">
    <property type="entry name" value="RVT_1"/>
    <property type="match status" value="1"/>
</dbReference>
<dbReference type="InterPro" id="IPR000477">
    <property type="entry name" value="RT_dom"/>
</dbReference>
<dbReference type="SUPFAM" id="SSF56219">
    <property type="entry name" value="DNase I-like"/>
    <property type="match status" value="1"/>
</dbReference>
<organism evidence="2 3">
    <name type="scientific">Solanum pennellii</name>
    <name type="common">Tomato</name>
    <name type="synonym">Lycopersicon pennellii</name>
    <dbReference type="NCBI Taxonomy" id="28526"/>
    <lineage>
        <taxon>Eukaryota</taxon>
        <taxon>Viridiplantae</taxon>
        <taxon>Streptophyta</taxon>
        <taxon>Embryophyta</taxon>
        <taxon>Tracheophyta</taxon>
        <taxon>Spermatophyta</taxon>
        <taxon>Magnoliopsida</taxon>
        <taxon>eudicotyledons</taxon>
        <taxon>Gunneridae</taxon>
        <taxon>Pentapetalae</taxon>
        <taxon>asterids</taxon>
        <taxon>lamiids</taxon>
        <taxon>Solanales</taxon>
        <taxon>Solanaceae</taxon>
        <taxon>Solanoideae</taxon>
        <taxon>Solaneae</taxon>
        <taxon>Solanum</taxon>
        <taxon>Solanum subgen. Lycopersicon</taxon>
    </lineage>
</organism>
<reference evidence="2" key="1">
    <citation type="journal article" date="2014" name="Nat. Genet.">
        <title>The genome of the stress-tolerant wild tomato species Solanum pennellii.</title>
        <authorList>
            <person name="Bolger A."/>
            <person name="Scossa F."/>
            <person name="Bolger M.E."/>
            <person name="Lanz C."/>
            <person name="Maumus F."/>
            <person name="Tohge T."/>
            <person name="Quesneville H."/>
            <person name="Alseekh S."/>
            <person name="Sorensen I."/>
            <person name="Lichtenstein G."/>
            <person name="Fich E.A."/>
            <person name="Conte M."/>
            <person name="Keller H."/>
            <person name="Schneeberger K."/>
            <person name="Schwacke R."/>
            <person name="Ofner I."/>
            <person name="Vrebalov J."/>
            <person name="Xu Y."/>
            <person name="Osorio S."/>
            <person name="Aflitos S.A."/>
            <person name="Schijlen E."/>
            <person name="Jimenez-Gomez J.M."/>
            <person name="Ryngajllo M."/>
            <person name="Kimura S."/>
            <person name="Kumar R."/>
            <person name="Koenig D."/>
            <person name="Headland L.R."/>
            <person name="Maloof J.N."/>
            <person name="Sinha N."/>
            <person name="van Ham R.C."/>
            <person name="Lankhorst R.K."/>
            <person name="Mao L."/>
            <person name="Vogel A."/>
            <person name="Arsova B."/>
            <person name="Panstruga R."/>
            <person name="Fei Z."/>
            <person name="Rose J.K."/>
            <person name="Zamir D."/>
            <person name="Carrari F."/>
            <person name="Giovannoni J.J."/>
            <person name="Weigel D."/>
            <person name="Usadel B."/>
            <person name="Fernie A.R."/>
        </authorList>
    </citation>
    <scope>NUCLEOTIDE SEQUENCE [LARGE SCALE GENOMIC DNA]</scope>
    <source>
        <strain evidence="2">cv. LA0716</strain>
    </source>
</reference>
<dbReference type="Gene3D" id="3.60.10.10">
    <property type="entry name" value="Endonuclease/exonuclease/phosphatase"/>
    <property type="match status" value="1"/>
</dbReference>
<dbReference type="InterPro" id="IPR036691">
    <property type="entry name" value="Endo/exonu/phosph_ase_sf"/>
</dbReference>
<dbReference type="InterPro" id="IPR043502">
    <property type="entry name" value="DNA/RNA_pol_sf"/>
</dbReference>
<proteinExistence type="predicted"/>
<evidence type="ECO:0000313" key="2">
    <source>
        <dbReference type="Proteomes" id="UP000694930"/>
    </source>
</evidence>
<reference evidence="3" key="2">
    <citation type="submission" date="2025-08" db="UniProtKB">
        <authorList>
            <consortium name="RefSeq"/>
        </authorList>
    </citation>
    <scope>IDENTIFICATION</scope>
</reference>
<keyword evidence="2" id="KW-1185">Reference proteome</keyword>
<dbReference type="RefSeq" id="XP_015057525.1">
    <property type="nucleotide sequence ID" value="XM_015202039.1"/>
</dbReference>
<sequence>MEDGYAVLNSEDEMVGDDHSLDECYDNDYTSEALIRSFSPYKDQTIEREIQQVTKNQSLSPRSFQQDRFHFTKQDANTVTAGRPNTSDIDCNILDEDEQQITCDMKHNELQYKFTSTFTYAKCKDRLRRPLWEKLLHHASININPWCAVGDYNVISDVEEKLGGLPYNMKKSMDFIAAIEACGLVDIGFSGHKYTWSNKRGITYRIWKRLDRALVNDLWLEKMPQTTITHLSTTGSDHCPLLLEMVSNESEYIKYFRFLNCWIDNRNFILTVKECWDRPVEGNAMWQFHQKMKRISNTLSVWSRKEFGDIFNKVRMYEEQVHEAEENYILNQSDSNRSTLHELNAQYIKFLKLEDTILKQETQLQWLKDGDNNSKYFHSIIRGRRRKLFIHKIVTENGDWVQGENNIAHEACEHFNTIFTGENKFIDEHNLECIPNMVNQDQNTQLTKLPDMDELKEEIIHQIKKPNIGSNVIIKLDMAKAYDRVSWSYICLVLRKMGFNEMFIDMCWRIMANNWYSIIINGKRYGFFQSTRGLKQGDPLSPALFNLGAEVLSRSLNRLHNHPDYQGFIMEKRGPQVNHLSFADDIILFTSGRCKTLKILMDTLKEYEKISGQLINGDKIHFMLHPSAFNSTRDRIKRLTGFKQKQGPITYLGCPLFVGRPRNVYFSDLINKVVSRIIGWQTKQISFGGKAVLSKHVLQALPIHLLTAVTPPNTIINQIPMLIADFFWGWQNNSKKYHWSSWKNLSYPYEEGGIGMRNLHDVCKSFKFKQWWTFRTKQTLFGDFLKAKYCQRSNPVSKKWDTGESLAWKRMLATRQQVEQHIQWQLQTGNCSFWWDNCLGIGPLTQHTSPNIRLNNTKVADF</sequence>
<evidence type="ECO:0000313" key="3">
    <source>
        <dbReference type="RefSeq" id="XP_015057525.1"/>
    </source>
</evidence>
<dbReference type="PANTHER" id="PTHR33116">
    <property type="entry name" value="REVERSE TRANSCRIPTASE ZINC-BINDING DOMAIN-CONTAINING PROTEIN-RELATED-RELATED"/>
    <property type="match status" value="1"/>
</dbReference>
<protein>
    <submittedName>
        <fullName evidence="3">Uncharacterized protein LOC107003747</fullName>
    </submittedName>
</protein>
<dbReference type="PANTHER" id="PTHR33116:SF82">
    <property type="entry name" value="RNASE H FAMILY PROTEIN"/>
    <property type="match status" value="1"/>
</dbReference>